<evidence type="ECO:0000313" key="5">
    <source>
        <dbReference type="Proteomes" id="UP000694844"/>
    </source>
</evidence>
<dbReference type="GO" id="GO:0015030">
    <property type="term" value="C:Cajal body"/>
    <property type="evidence" value="ECO:0007669"/>
    <property type="project" value="TreeGrafter"/>
</dbReference>
<feature type="compositionally biased region" description="Basic and acidic residues" evidence="4">
    <location>
        <begin position="1"/>
        <end position="19"/>
    </location>
</feature>
<evidence type="ECO:0000256" key="2">
    <source>
        <dbReference type="ARBA" id="ARBA00041558"/>
    </source>
</evidence>
<feature type="repeat" description="WD" evidence="3">
    <location>
        <begin position="375"/>
        <end position="417"/>
    </location>
</feature>
<sequence length="529" mass="58732">MEMNKDDTHRETGSRKNELIDDNQPKTIQLQSDQHSVTISVVDNNTPAEPTTTECMKEHGGITDILETKDGCSNDTKPANDSDCVTNVMTTTCSVISATISESVSFNNAISTVSETYKASKLEFNVGIKQETSEEIMDISEVDREFDNGSEQHQLTVDNSENTSESQHFLIQTPTLLTQVEFGPNNYLRGCKWSVDGSKILTTTDDNKFHVYDYSRQGAEQSVFPELKPSVVIQETGAVYDYCWCNQTSDSSSTLALTTSKDNPIHNWDTTTGRLVASYRAYNAMDELTAAYSLCYSLDGSKIYSGFKKMIRVFDTNRPGRECQSRPTFAGKVGGQSGIISCLAPSPEGRVYAAGSYSRSIGLYYEPQGEPVFVFEGQQGGVTHIAFSPDGTKLYSGGRKDPEILCWDLRNPGQIMFVAVRKVETNQRIYFDVDSTGQYLLSGNHDGCVTVYDTQQSPVQTRPDTDFVLNSCQKFLTHNDTVNGISLHPTLPVLATSSGQRHCWPLDDEDLDNDSKFCQENSLKLWLCK</sequence>
<accession>A0A8B8EMW0</accession>
<dbReference type="GO" id="GO:0003723">
    <property type="term" value="F:RNA binding"/>
    <property type="evidence" value="ECO:0007669"/>
    <property type="project" value="TreeGrafter"/>
</dbReference>
<name>A0A8B8EMW0_CRAVI</name>
<feature type="region of interest" description="Disordered" evidence="4">
    <location>
        <begin position="1"/>
        <end position="26"/>
    </location>
</feature>
<dbReference type="PANTHER" id="PTHR13211">
    <property type="entry name" value="TELOMERASE CAJAL BODY PROTEIN 1"/>
    <property type="match status" value="1"/>
</dbReference>
<organism evidence="5 6">
    <name type="scientific">Crassostrea virginica</name>
    <name type="common">Eastern oyster</name>
    <dbReference type="NCBI Taxonomy" id="6565"/>
    <lineage>
        <taxon>Eukaryota</taxon>
        <taxon>Metazoa</taxon>
        <taxon>Spiralia</taxon>
        <taxon>Lophotrochozoa</taxon>
        <taxon>Mollusca</taxon>
        <taxon>Bivalvia</taxon>
        <taxon>Autobranchia</taxon>
        <taxon>Pteriomorphia</taxon>
        <taxon>Ostreida</taxon>
        <taxon>Ostreoidea</taxon>
        <taxon>Ostreidae</taxon>
        <taxon>Crassostrea</taxon>
    </lineage>
</organism>
<dbReference type="Pfam" id="PF00400">
    <property type="entry name" value="WD40"/>
    <property type="match status" value="1"/>
</dbReference>
<keyword evidence="5" id="KW-1185">Reference proteome</keyword>
<dbReference type="AlphaFoldDB" id="A0A8B8EMW0"/>
<dbReference type="PROSITE" id="PS50082">
    <property type="entry name" value="WD_REPEATS_2"/>
    <property type="match status" value="1"/>
</dbReference>
<dbReference type="OrthoDB" id="239865at2759"/>
<dbReference type="GeneID" id="111135461"/>
<evidence type="ECO:0000313" key="6">
    <source>
        <dbReference type="RefSeq" id="XP_022341261.1"/>
    </source>
</evidence>
<dbReference type="InterPro" id="IPR001680">
    <property type="entry name" value="WD40_rpt"/>
</dbReference>
<dbReference type="InterPro" id="IPR015943">
    <property type="entry name" value="WD40/YVTN_repeat-like_dom_sf"/>
</dbReference>
<reference evidence="6" key="1">
    <citation type="submission" date="2025-08" db="UniProtKB">
        <authorList>
            <consortium name="RefSeq"/>
        </authorList>
    </citation>
    <scope>IDENTIFICATION</scope>
    <source>
        <tissue evidence="6">Whole sample</tissue>
    </source>
</reference>
<evidence type="ECO:0000256" key="1">
    <source>
        <dbReference type="ARBA" id="ARBA00038279"/>
    </source>
</evidence>
<dbReference type="InterPro" id="IPR036322">
    <property type="entry name" value="WD40_repeat_dom_sf"/>
</dbReference>
<protein>
    <recommendedName>
        <fullName evidence="2">WD repeat-containing protein 79</fullName>
    </recommendedName>
</protein>
<dbReference type="InterPro" id="IPR051150">
    <property type="entry name" value="SWT21/TCAB1_mRNA_Telomere"/>
</dbReference>
<dbReference type="RefSeq" id="XP_022341261.1">
    <property type="nucleotide sequence ID" value="XM_022485553.1"/>
</dbReference>
<gene>
    <name evidence="6" type="primary">LOC111135461</name>
</gene>
<proteinExistence type="inferred from homology"/>
<keyword evidence="3" id="KW-0853">WD repeat</keyword>
<dbReference type="KEGG" id="cvn:111135461"/>
<dbReference type="Proteomes" id="UP000694844">
    <property type="component" value="Chromosome 5"/>
</dbReference>
<dbReference type="SMART" id="SM00320">
    <property type="entry name" value="WD40"/>
    <property type="match status" value="6"/>
</dbReference>
<dbReference type="SUPFAM" id="SSF50978">
    <property type="entry name" value="WD40 repeat-like"/>
    <property type="match status" value="1"/>
</dbReference>
<dbReference type="PANTHER" id="PTHR13211:SF0">
    <property type="entry name" value="TELOMERASE CAJAL BODY PROTEIN 1"/>
    <property type="match status" value="1"/>
</dbReference>
<evidence type="ECO:0000256" key="4">
    <source>
        <dbReference type="SAM" id="MobiDB-lite"/>
    </source>
</evidence>
<comment type="similarity">
    <text evidence="1">Belongs to the TCAB1 family.</text>
</comment>
<dbReference type="GO" id="GO:0030576">
    <property type="term" value="P:Cajal body organization"/>
    <property type="evidence" value="ECO:0007669"/>
    <property type="project" value="TreeGrafter"/>
</dbReference>
<evidence type="ECO:0000256" key="3">
    <source>
        <dbReference type="PROSITE-ProRule" id="PRU00221"/>
    </source>
</evidence>
<dbReference type="Gene3D" id="2.130.10.10">
    <property type="entry name" value="YVTN repeat-like/Quinoprotein amine dehydrogenase"/>
    <property type="match status" value="2"/>
</dbReference>